<dbReference type="InterPro" id="IPR029069">
    <property type="entry name" value="HotDog_dom_sf"/>
</dbReference>
<evidence type="ECO:0000313" key="2">
    <source>
        <dbReference type="EMBL" id="SUA45722.1"/>
    </source>
</evidence>
<dbReference type="EMBL" id="UGRU01000001">
    <property type="protein sequence ID" value="SUA45722.1"/>
    <property type="molecule type" value="Genomic_DNA"/>
</dbReference>
<dbReference type="EC" id="4.2.1.-" evidence="2"/>
<proteinExistence type="predicted"/>
<evidence type="ECO:0000259" key="1">
    <source>
        <dbReference type="Pfam" id="PF22818"/>
    </source>
</evidence>
<keyword evidence="2" id="KW-0456">Lyase</keyword>
<dbReference type="AlphaFoldDB" id="A0A378WXY2"/>
<dbReference type="InterPro" id="IPR054545">
    <property type="entry name" value="ApeI-like"/>
</dbReference>
<reference evidence="2 3" key="1">
    <citation type="submission" date="2018-06" db="EMBL/GenBank/DDBJ databases">
        <authorList>
            <consortium name="Pathogen Informatics"/>
            <person name="Doyle S."/>
        </authorList>
    </citation>
    <scope>NUCLEOTIDE SEQUENCE [LARGE SCALE GENOMIC DNA]</scope>
    <source>
        <strain evidence="2 3">NCTC13184</strain>
    </source>
</reference>
<evidence type="ECO:0000313" key="3">
    <source>
        <dbReference type="Proteomes" id="UP000255082"/>
    </source>
</evidence>
<dbReference type="Pfam" id="PF22818">
    <property type="entry name" value="ApeI-like"/>
    <property type="match status" value="1"/>
</dbReference>
<organism evidence="2 3">
    <name type="scientific">Nocardia africana</name>
    <dbReference type="NCBI Taxonomy" id="134964"/>
    <lineage>
        <taxon>Bacteria</taxon>
        <taxon>Bacillati</taxon>
        <taxon>Actinomycetota</taxon>
        <taxon>Actinomycetes</taxon>
        <taxon>Mycobacteriales</taxon>
        <taxon>Nocardiaceae</taxon>
        <taxon>Nocardia</taxon>
    </lineage>
</organism>
<gene>
    <name evidence="2" type="primary">fabZ_2</name>
    <name evidence="2" type="ORF">NCTC13184_04246</name>
</gene>
<dbReference type="Proteomes" id="UP000255082">
    <property type="component" value="Unassembled WGS sequence"/>
</dbReference>
<accession>A0A378WXY2</accession>
<name>A0A378WXY2_9NOCA</name>
<feature type="domain" description="ApeI dehydratase-like" evidence="1">
    <location>
        <begin position="26"/>
        <end position="117"/>
    </location>
</feature>
<dbReference type="RefSeq" id="WP_062963674.1">
    <property type="nucleotide sequence ID" value="NZ_UGRU01000001.1"/>
</dbReference>
<sequence>MPVLGYVPRDLPNASPVREPIDWQRRTDPREFCASWTVPADEAIFRGHYPGFLIFPGVCLVESVHRVAVIHAAEHGISMLLCGIEHARFLHPVFPGDRIVVAGRTTTAEDDCGYTATISSQSGDGKPEPAARIRLRYRRCGR</sequence>
<dbReference type="SUPFAM" id="SSF54637">
    <property type="entry name" value="Thioesterase/thiol ester dehydrase-isomerase"/>
    <property type="match status" value="1"/>
</dbReference>
<protein>
    <submittedName>
        <fullName evidence="2">(3R)-hydroxymyristoyl-[acyl-carrier-protein] dehydratase</fullName>
        <ecNumber evidence="2">4.2.1.-</ecNumber>
    </submittedName>
</protein>
<dbReference type="Gene3D" id="3.10.129.10">
    <property type="entry name" value="Hotdog Thioesterase"/>
    <property type="match status" value="1"/>
</dbReference>
<dbReference type="GO" id="GO:0016829">
    <property type="term" value="F:lyase activity"/>
    <property type="evidence" value="ECO:0007669"/>
    <property type="project" value="UniProtKB-KW"/>
</dbReference>